<sequence length="86" mass="9782">MKFFKSFLIYVAVVILLIIMNYCPCCSGVLLRHISKNEVSWFCRSCWETMPIFIDVNSSVSAKLAGFEANLTIKREKRNTNVISAA</sequence>
<dbReference type="EMBL" id="NTFS01000128">
    <property type="protein sequence ID" value="PAX53837.1"/>
    <property type="molecule type" value="Genomic_DNA"/>
</dbReference>
<gene>
    <name evidence="2" type="ORF">CK510_13265</name>
</gene>
<reference evidence="2 3" key="1">
    <citation type="submission" date="2017-08" db="EMBL/GenBank/DDBJ databases">
        <title>Draft genome sequence of filamentous cyanobacterium Calothrix elsteri CCALA 953.</title>
        <authorList>
            <person name="Gagunashvili A.N."/>
            <person name="Elster J."/>
            <person name="Andresson O.S."/>
        </authorList>
    </citation>
    <scope>NUCLEOTIDE SEQUENCE [LARGE SCALE GENOMIC DNA]</scope>
    <source>
        <strain evidence="2 3">CCALA 953</strain>
    </source>
</reference>
<proteinExistence type="predicted"/>
<evidence type="ECO:0000313" key="3">
    <source>
        <dbReference type="Proteomes" id="UP000218238"/>
    </source>
</evidence>
<evidence type="ECO:0000256" key="1">
    <source>
        <dbReference type="SAM" id="Phobius"/>
    </source>
</evidence>
<evidence type="ECO:0000313" key="2">
    <source>
        <dbReference type="EMBL" id="PAX53837.1"/>
    </source>
</evidence>
<accession>A0A2A2TJJ8</accession>
<dbReference type="AlphaFoldDB" id="A0A2A2TJJ8"/>
<feature type="transmembrane region" description="Helical" evidence="1">
    <location>
        <begin position="7"/>
        <end position="31"/>
    </location>
</feature>
<dbReference type="Proteomes" id="UP000218238">
    <property type="component" value="Unassembled WGS sequence"/>
</dbReference>
<organism evidence="2 3">
    <name type="scientific">Brunnivagina elsteri CCALA 953</name>
    <dbReference type="NCBI Taxonomy" id="987040"/>
    <lineage>
        <taxon>Bacteria</taxon>
        <taxon>Bacillati</taxon>
        <taxon>Cyanobacteriota</taxon>
        <taxon>Cyanophyceae</taxon>
        <taxon>Nostocales</taxon>
        <taxon>Calotrichaceae</taxon>
        <taxon>Brunnivagina</taxon>
    </lineage>
</organism>
<name>A0A2A2TJJ8_9CYAN</name>
<keyword evidence="1" id="KW-0472">Membrane</keyword>
<keyword evidence="1" id="KW-1133">Transmembrane helix</keyword>
<keyword evidence="3" id="KW-1185">Reference proteome</keyword>
<keyword evidence="1" id="KW-0812">Transmembrane</keyword>
<comment type="caution">
    <text evidence="2">The sequence shown here is derived from an EMBL/GenBank/DDBJ whole genome shotgun (WGS) entry which is preliminary data.</text>
</comment>
<protein>
    <submittedName>
        <fullName evidence="2">Uncharacterized protein</fullName>
    </submittedName>
</protein>